<accession>A0A975IZU9</accession>
<organism evidence="2 3">
    <name type="scientific">Luteolibacter ambystomatis</name>
    <dbReference type="NCBI Taxonomy" id="2824561"/>
    <lineage>
        <taxon>Bacteria</taxon>
        <taxon>Pseudomonadati</taxon>
        <taxon>Verrucomicrobiota</taxon>
        <taxon>Verrucomicrobiia</taxon>
        <taxon>Verrucomicrobiales</taxon>
        <taxon>Verrucomicrobiaceae</taxon>
        <taxon>Luteolibacter</taxon>
    </lineage>
</organism>
<feature type="transmembrane region" description="Helical" evidence="1">
    <location>
        <begin position="15"/>
        <end position="34"/>
    </location>
</feature>
<evidence type="ECO:0000313" key="3">
    <source>
        <dbReference type="Proteomes" id="UP000676169"/>
    </source>
</evidence>
<sequence>MSIAATPQRTSRRYVWLHVLYAAIGCGVVSVLFAQRAMRFHEGQILRGSHLDLASLIILPLIFLGLFACAILLLFGLYGIIRRRVGPGYLLILAAPFVLKFALSRIKLPTFADGVAHTLQERTVESELVALSKRVCVNKPKWTDDLLNPSLEETEAVFQILRKDPALAHLDFARSAPYVLVKDSTLLFEWGGPISERWGIAISSAARRRPVIPSHCIETKQVYSTVSVYLNPF</sequence>
<feature type="transmembrane region" description="Helical" evidence="1">
    <location>
        <begin position="55"/>
        <end position="81"/>
    </location>
</feature>
<dbReference type="EMBL" id="CP073100">
    <property type="protein sequence ID" value="QUE51523.1"/>
    <property type="molecule type" value="Genomic_DNA"/>
</dbReference>
<dbReference type="Proteomes" id="UP000676169">
    <property type="component" value="Chromosome"/>
</dbReference>
<keyword evidence="1" id="KW-1133">Transmembrane helix</keyword>
<evidence type="ECO:0000313" key="2">
    <source>
        <dbReference type="EMBL" id="QUE51523.1"/>
    </source>
</evidence>
<keyword evidence="1" id="KW-0812">Transmembrane</keyword>
<dbReference type="AlphaFoldDB" id="A0A975IZU9"/>
<name>A0A975IZU9_9BACT</name>
<reference evidence="2" key="1">
    <citation type="submission" date="2021-04" db="EMBL/GenBank/DDBJ databases">
        <title>Luteolibacter sp. 32A isolated from the skin of an Anderson's salamander (Ambystoma andersonii).</title>
        <authorList>
            <person name="Spergser J."/>
            <person name="Busse H.-J."/>
        </authorList>
    </citation>
    <scope>NUCLEOTIDE SEQUENCE</scope>
    <source>
        <strain evidence="2">32A</strain>
    </source>
</reference>
<dbReference type="RefSeq" id="WP_211631662.1">
    <property type="nucleotide sequence ID" value="NZ_CP073100.1"/>
</dbReference>
<dbReference type="KEGG" id="lamb:KBB96_01195"/>
<evidence type="ECO:0000256" key="1">
    <source>
        <dbReference type="SAM" id="Phobius"/>
    </source>
</evidence>
<protein>
    <submittedName>
        <fullName evidence="2">Uncharacterized protein</fullName>
    </submittedName>
</protein>
<proteinExistence type="predicted"/>
<keyword evidence="1" id="KW-0472">Membrane</keyword>
<gene>
    <name evidence="2" type="ORF">KBB96_01195</name>
</gene>
<keyword evidence="3" id="KW-1185">Reference proteome</keyword>
<feature type="transmembrane region" description="Helical" evidence="1">
    <location>
        <begin position="87"/>
        <end position="103"/>
    </location>
</feature>